<dbReference type="Proteomes" id="UP001157502">
    <property type="component" value="Chromosome 35"/>
</dbReference>
<organism evidence="1 2">
    <name type="scientific">Dallia pectoralis</name>
    <name type="common">Alaska blackfish</name>
    <dbReference type="NCBI Taxonomy" id="75939"/>
    <lineage>
        <taxon>Eukaryota</taxon>
        <taxon>Metazoa</taxon>
        <taxon>Chordata</taxon>
        <taxon>Craniata</taxon>
        <taxon>Vertebrata</taxon>
        <taxon>Euteleostomi</taxon>
        <taxon>Actinopterygii</taxon>
        <taxon>Neopterygii</taxon>
        <taxon>Teleostei</taxon>
        <taxon>Protacanthopterygii</taxon>
        <taxon>Esociformes</taxon>
        <taxon>Umbridae</taxon>
        <taxon>Dallia</taxon>
    </lineage>
</organism>
<proteinExistence type="predicted"/>
<evidence type="ECO:0000313" key="1">
    <source>
        <dbReference type="EMBL" id="KAJ7985972.1"/>
    </source>
</evidence>
<protein>
    <submittedName>
        <fullName evidence="1">Uncharacterized protein</fullName>
    </submittedName>
</protein>
<keyword evidence="2" id="KW-1185">Reference proteome</keyword>
<comment type="caution">
    <text evidence="1">The sequence shown here is derived from an EMBL/GenBank/DDBJ whole genome shotgun (WGS) entry which is preliminary data.</text>
</comment>
<gene>
    <name evidence="1" type="ORF">DPEC_G00346000</name>
</gene>
<evidence type="ECO:0000313" key="2">
    <source>
        <dbReference type="Proteomes" id="UP001157502"/>
    </source>
</evidence>
<sequence length="140" mass="15469">MLRPSEGRLGLAPRLQCQLMGKALVAFCESSGQGRPSACLLEDTRLQLALQPVSCRQEKQESQPARETDRARQWSVFPRTRGPAIVEETLDKKVFVLDMTAAFQQPSWGLHSALLSPLNCTLGRVNIEQPPHSAWCGVSV</sequence>
<reference evidence="1" key="1">
    <citation type="submission" date="2021-05" db="EMBL/GenBank/DDBJ databases">
        <authorList>
            <person name="Pan Q."/>
            <person name="Jouanno E."/>
            <person name="Zahm M."/>
            <person name="Klopp C."/>
            <person name="Cabau C."/>
            <person name="Louis A."/>
            <person name="Berthelot C."/>
            <person name="Parey E."/>
            <person name="Roest Crollius H."/>
            <person name="Montfort J."/>
            <person name="Robinson-Rechavi M."/>
            <person name="Bouchez O."/>
            <person name="Lampietro C."/>
            <person name="Lopez Roques C."/>
            <person name="Donnadieu C."/>
            <person name="Postlethwait J."/>
            <person name="Bobe J."/>
            <person name="Dillon D."/>
            <person name="Chandos A."/>
            <person name="von Hippel F."/>
            <person name="Guiguen Y."/>
        </authorList>
    </citation>
    <scope>NUCLEOTIDE SEQUENCE</scope>
    <source>
        <strain evidence="1">YG-Jan2019</strain>
    </source>
</reference>
<accession>A0ACC2F3P8</accession>
<name>A0ACC2F3P8_DALPE</name>
<dbReference type="EMBL" id="CM055762">
    <property type="protein sequence ID" value="KAJ7985972.1"/>
    <property type="molecule type" value="Genomic_DNA"/>
</dbReference>